<feature type="region of interest" description="Disordered" evidence="11">
    <location>
        <begin position="371"/>
        <end position="414"/>
    </location>
</feature>
<keyword evidence="3" id="KW-0934">Plastid</keyword>
<evidence type="ECO:0000256" key="1">
    <source>
        <dbReference type="ARBA" id="ARBA00004454"/>
    </source>
</evidence>
<dbReference type="GO" id="GO:0009535">
    <property type="term" value="C:chloroplast thylakoid membrane"/>
    <property type="evidence" value="ECO:0007669"/>
    <property type="project" value="UniProtKB-SubCell"/>
</dbReference>
<keyword evidence="13" id="KW-1185">Reference proteome</keyword>
<comment type="subcellular location">
    <subcellularLocation>
        <location evidence="1">Plastid</location>
        <location evidence="1">Chloroplast thylakoid membrane</location>
        <topology evidence="1">Multi-pass membrane protein</topology>
    </subcellularLocation>
</comment>
<gene>
    <name evidence="12" type="ORF">ZOSMA_317G00030</name>
</gene>
<feature type="compositionally biased region" description="Pro residues" evidence="11">
    <location>
        <begin position="403"/>
        <end position="414"/>
    </location>
</feature>
<dbReference type="OMA" id="KPPKSWG"/>
<dbReference type="GO" id="GO:0009772">
    <property type="term" value="P:photosynthetic electron transport in photosystem II"/>
    <property type="evidence" value="ECO:0000318"/>
    <property type="project" value="GO_Central"/>
</dbReference>
<comment type="function">
    <text evidence="8">Rhodanese domain-containing protein required for anchoring ferredoxin--NADP reductase to the thylakoid membranes and sustaining efficient linear electron flow (LEF).</text>
</comment>
<organism evidence="12 13">
    <name type="scientific">Zostera marina</name>
    <name type="common">Eelgrass</name>
    <dbReference type="NCBI Taxonomy" id="29655"/>
    <lineage>
        <taxon>Eukaryota</taxon>
        <taxon>Viridiplantae</taxon>
        <taxon>Streptophyta</taxon>
        <taxon>Embryophyta</taxon>
        <taxon>Tracheophyta</taxon>
        <taxon>Spermatophyta</taxon>
        <taxon>Magnoliopsida</taxon>
        <taxon>Liliopsida</taxon>
        <taxon>Zosteraceae</taxon>
        <taxon>Zostera</taxon>
    </lineage>
</organism>
<sequence>MQVLNVACIAPLSSSHTKTLRQQNCQSKPKSCQLLDFKQTHTRLTALISSVFLANSDLAKALTYEEALGQSRAAGASSFDANGLVDGIVGFATENTLVVGGVGIALSIPIILFQVLGGKSRNFGVDSSKQSYVRLSEDAAAQLLDIREAKELKESGTPDLRSLKKKVVCVEYRRDNKSVFLKKLASKFKNPENTTLFILDKFTGNSELVAELAAINGFKAAFAIRDGAEGNRGWKNNGLPWSLPKKSFTVDFGNLNEAISGALEDGNKGLPALGLAAATGLAGVVAFSEIETVLQLLGSAAIIQFATKKLLFAQDRKRTLGQIEEFIDTKIASNELVDRIKAIGKSIPLDSTNMNVTSAPPALVTVVEPSIEPSEEINPVPNAELKQPKSSRSLSPFPYYPDMKPPSSPAPTKA</sequence>
<evidence type="ECO:0000256" key="10">
    <source>
        <dbReference type="ARBA" id="ARBA00070712"/>
    </source>
</evidence>
<keyword evidence="5" id="KW-0809">Transit peptide</keyword>
<proteinExistence type="predicted"/>
<dbReference type="InterPro" id="IPR036873">
    <property type="entry name" value="Rhodanese-like_dom_sf"/>
</dbReference>
<dbReference type="Gene3D" id="3.40.250.10">
    <property type="entry name" value="Rhodanese-like domain"/>
    <property type="match status" value="1"/>
</dbReference>
<dbReference type="GO" id="GO:0009507">
    <property type="term" value="C:chloroplast"/>
    <property type="evidence" value="ECO:0000318"/>
    <property type="project" value="GO_Central"/>
</dbReference>
<keyword evidence="7" id="KW-0472">Membrane</keyword>
<evidence type="ECO:0000256" key="4">
    <source>
        <dbReference type="ARBA" id="ARBA00022692"/>
    </source>
</evidence>
<comment type="caution">
    <text evidence="12">The sequence shown here is derived from an EMBL/GenBank/DDBJ whole genome shotgun (WGS) entry which is preliminary data.</text>
</comment>
<evidence type="ECO:0000313" key="13">
    <source>
        <dbReference type="Proteomes" id="UP000036987"/>
    </source>
</evidence>
<protein>
    <recommendedName>
        <fullName evidence="10">Protein THYLAKOID RHODANESE-LIKE, chloroplastic</fullName>
    </recommendedName>
</protein>
<evidence type="ECO:0000256" key="11">
    <source>
        <dbReference type="SAM" id="MobiDB-lite"/>
    </source>
</evidence>
<name>A0A0K9PBF9_ZOSMR</name>
<dbReference type="PANTHER" id="PTHR47377">
    <property type="entry name" value="RHODANESE-LIKE DOMAIN-CONTAINING PROTEIN 4, CHLOROPLASTIC"/>
    <property type="match status" value="1"/>
</dbReference>
<evidence type="ECO:0000256" key="5">
    <source>
        <dbReference type="ARBA" id="ARBA00022946"/>
    </source>
</evidence>
<evidence type="ECO:0000256" key="3">
    <source>
        <dbReference type="ARBA" id="ARBA00022640"/>
    </source>
</evidence>
<evidence type="ECO:0000256" key="6">
    <source>
        <dbReference type="ARBA" id="ARBA00022989"/>
    </source>
</evidence>
<keyword evidence="4" id="KW-0812">Transmembrane</keyword>
<keyword evidence="2" id="KW-0150">Chloroplast</keyword>
<dbReference type="InterPro" id="IPR044240">
    <property type="entry name" value="STR4-like"/>
</dbReference>
<dbReference type="STRING" id="29655.A0A0K9PBF9"/>
<dbReference type="FunFam" id="3.40.250.10:FF:000044">
    <property type="entry name" value="Rhodanese-like domain-containing protein 4, chloroplastic"/>
    <property type="match status" value="1"/>
</dbReference>
<feature type="compositionally biased region" description="Low complexity" evidence="11">
    <location>
        <begin position="371"/>
        <end position="382"/>
    </location>
</feature>
<comment type="subunit">
    <text evidence="9">Component of high molecular weight thylakoid LFNRs-containing protein complexes containing LIR1, LFNR1, LFNR2, TIC62 and TROL proteins.</text>
</comment>
<dbReference type="SUPFAM" id="SSF52821">
    <property type="entry name" value="Rhodanese/Cell cycle control phosphatase"/>
    <property type="match status" value="1"/>
</dbReference>
<evidence type="ECO:0000256" key="9">
    <source>
        <dbReference type="ARBA" id="ARBA00064364"/>
    </source>
</evidence>
<dbReference type="EMBL" id="LFYR01001027">
    <property type="protein sequence ID" value="KMZ65587.1"/>
    <property type="molecule type" value="Genomic_DNA"/>
</dbReference>
<accession>A0A0K9PBF9</accession>
<reference evidence="13" key="1">
    <citation type="journal article" date="2016" name="Nature">
        <title>The genome of the seagrass Zostera marina reveals angiosperm adaptation to the sea.</title>
        <authorList>
            <person name="Olsen J.L."/>
            <person name="Rouze P."/>
            <person name="Verhelst B."/>
            <person name="Lin Y.-C."/>
            <person name="Bayer T."/>
            <person name="Collen J."/>
            <person name="Dattolo E."/>
            <person name="De Paoli E."/>
            <person name="Dittami S."/>
            <person name="Maumus F."/>
            <person name="Michel G."/>
            <person name="Kersting A."/>
            <person name="Lauritano C."/>
            <person name="Lohaus R."/>
            <person name="Toepel M."/>
            <person name="Tonon T."/>
            <person name="Vanneste K."/>
            <person name="Amirebrahimi M."/>
            <person name="Brakel J."/>
            <person name="Bostroem C."/>
            <person name="Chovatia M."/>
            <person name="Grimwood J."/>
            <person name="Jenkins J.W."/>
            <person name="Jueterbock A."/>
            <person name="Mraz A."/>
            <person name="Stam W.T."/>
            <person name="Tice H."/>
            <person name="Bornberg-Bauer E."/>
            <person name="Green P.J."/>
            <person name="Pearson G.A."/>
            <person name="Procaccini G."/>
            <person name="Duarte C.M."/>
            <person name="Schmutz J."/>
            <person name="Reusch T.B.H."/>
            <person name="Van de Peer Y."/>
        </authorList>
    </citation>
    <scope>NUCLEOTIDE SEQUENCE [LARGE SCALE GENOMIC DNA]</scope>
    <source>
        <strain evidence="13">cv. Finnish</strain>
    </source>
</reference>
<dbReference type="Proteomes" id="UP000036987">
    <property type="component" value="Unassembled WGS sequence"/>
</dbReference>
<dbReference type="PANTHER" id="PTHR47377:SF1">
    <property type="entry name" value="RHODANESE-LIKE DOMAIN-CONTAINING PROTEIN 4, CHLOROPLASTIC"/>
    <property type="match status" value="1"/>
</dbReference>
<evidence type="ECO:0000256" key="2">
    <source>
        <dbReference type="ARBA" id="ARBA00022528"/>
    </source>
</evidence>
<evidence type="ECO:0000256" key="7">
    <source>
        <dbReference type="ARBA" id="ARBA00023136"/>
    </source>
</evidence>
<evidence type="ECO:0000313" key="12">
    <source>
        <dbReference type="EMBL" id="KMZ65587.1"/>
    </source>
</evidence>
<evidence type="ECO:0000256" key="8">
    <source>
        <dbReference type="ARBA" id="ARBA00058574"/>
    </source>
</evidence>
<dbReference type="OrthoDB" id="1927399at2759"/>
<dbReference type="AlphaFoldDB" id="A0A0K9PBF9"/>
<keyword evidence="6" id="KW-1133">Transmembrane helix</keyword>